<dbReference type="SUPFAM" id="SSF64518">
    <property type="entry name" value="Phase 1 flagellin"/>
    <property type="match status" value="1"/>
</dbReference>
<dbReference type="EMBL" id="QZCG01000018">
    <property type="protein sequence ID" value="RJE82215.1"/>
    <property type="molecule type" value="Genomic_DNA"/>
</dbReference>
<accession>A0A418SMP5</accession>
<dbReference type="Gene3D" id="1.20.1330.10">
    <property type="entry name" value="f41 fragment of flagellin, N-terminal domain"/>
    <property type="match status" value="1"/>
</dbReference>
<dbReference type="OrthoDB" id="7312911at2"/>
<evidence type="ECO:0000313" key="1">
    <source>
        <dbReference type="EMBL" id="RJE82215.1"/>
    </source>
</evidence>
<dbReference type="Proteomes" id="UP000284202">
    <property type="component" value="Unassembled WGS sequence"/>
</dbReference>
<dbReference type="RefSeq" id="WP_119751841.1">
    <property type="nucleotide sequence ID" value="NZ_QZCG01000018.1"/>
</dbReference>
<protein>
    <submittedName>
        <fullName evidence="1">Uncharacterized protein</fullName>
    </submittedName>
</protein>
<gene>
    <name evidence="1" type="ORF">D3P04_21020</name>
</gene>
<reference evidence="2" key="1">
    <citation type="submission" date="2018-09" db="EMBL/GenBank/DDBJ databases">
        <title>Acidovorax cavernicola nov. sp. isolated from Gruta de las Maravillas (Aracena, Spain).</title>
        <authorList>
            <person name="Jurado V."/>
            <person name="Gutierrez-Patricio S."/>
            <person name="Gonzalez-Pimentel J.L."/>
            <person name="Miller A.Z."/>
            <person name="Laiz L."/>
            <person name="Saiz-Jimenez C."/>
        </authorList>
    </citation>
    <scope>NUCLEOTIDE SEQUENCE [LARGE SCALE GENOMIC DNA]</scope>
    <source>
        <strain evidence="2">1011MAR3C25</strain>
    </source>
</reference>
<organism evidence="1 2">
    <name type="scientific">Paracoccus onubensis</name>
    <dbReference type="NCBI Taxonomy" id="1675788"/>
    <lineage>
        <taxon>Bacteria</taxon>
        <taxon>Pseudomonadati</taxon>
        <taxon>Pseudomonadota</taxon>
        <taxon>Alphaproteobacteria</taxon>
        <taxon>Rhodobacterales</taxon>
        <taxon>Paracoccaceae</taxon>
        <taxon>Paracoccus</taxon>
    </lineage>
</organism>
<name>A0A418SMP5_9RHOB</name>
<sequence length="338" mass="37469">MQSNYIGDQARIFALRSNAARLGEQLNKLTKESASGEVADLGLRLQGDTVILNNLENRISLIQQYEKNSQDASVTLKWQQQVLAMANDFTSEFANEILTLPQAFDEVVVEELAQEATEKFSIIVDQLNRDVSGRYIFSGLDINERPFRSPSEVIGKMTEIANQATSAEEIFQRISIWFDAEAGEEGFDSFAYNGASNNNIRFNISEGEVVDIGISAIEPEIKNMLKGLAIAALADHVDLGGDSAEIGRLLESGAREIWNNEVNLIQRISAIGAAQEEVERGQVRNSATLSELTIARNDIRQVDLYETSSAILETESQLRNLYLLTARISSLNLADYLR</sequence>
<proteinExistence type="predicted"/>
<comment type="caution">
    <text evidence="1">The sequence shown here is derived from an EMBL/GenBank/DDBJ whole genome shotgun (WGS) entry which is preliminary data.</text>
</comment>
<evidence type="ECO:0000313" key="2">
    <source>
        <dbReference type="Proteomes" id="UP000284202"/>
    </source>
</evidence>
<keyword evidence="2" id="KW-1185">Reference proteome</keyword>
<dbReference type="AlphaFoldDB" id="A0A418SMP5"/>